<feature type="non-terminal residue" evidence="10">
    <location>
        <position position="105"/>
    </location>
</feature>
<protein>
    <submittedName>
        <fullName evidence="10">Uncharacterized protein</fullName>
    </submittedName>
</protein>
<dbReference type="PANTHER" id="PTHR13923">
    <property type="entry name" value="SEC31-RELATED PROTEIN"/>
    <property type="match status" value="1"/>
</dbReference>
<reference evidence="10 11" key="1">
    <citation type="submission" date="2011-02" db="EMBL/GenBank/DDBJ databases">
        <title>The Genome Sequence of Sphaeroforma arctica JP610.</title>
        <authorList>
            <consortium name="The Broad Institute Genome Sequencing Platform"/>
            <person name="Russ C."/>
            <person name="Cuomo C."/>
            <person name="Young S.K."/>
            <person name="Zeng Q."/>
            <person name="Gargeya S."/>
            <person name="Alvarado L."/>
            <person name="Berlin A."/>
            <person name="Chapman S.B."/>
            <person name="Chen Z."/>
            <person name="Freedman E."/>
            <person name="Gellesch M."/>
            <person name="Goldberg J."/>
            <person name="Griggs A."/>
            <person name="Gujja S."/>
            <person name="Heilman E."/>
            <person name="Heiman D."/>
            <person name="Howarth C."/>
            <person name="Mehta T."/>
            <person name="Neiman D."/>
            <person name="Pearson M."/>
            <person name="Roberts A."/>
            <person name="Saif S."/>
            <person name="Shea T."/>
            <person name="Shenoy N."/>
            <person name="Sisk P."/>
            <person name="Stolte C."/>
            <person name="Sykes S."/>
            <person name="White J."/>
            <person name="Yandava C."/>
            <person name="Burger G."/>
            <person name="Gray M.W."/>
            <person name="Holland P.W.H."/>
            <person name="King N."/>
            <person name="Lang F.B.F."/>
            <person name="Roger A.J."/>
            <person name="Ruiz-Trillo I."/>
            <person name="Haas B."/>
            <person name="Nusbaum C."/>
            <person name="Birren B."/>
        </authorList>
    </citation>
    <scope>NUCLEOTIDE SEQUENCE [LARGE SCALE GENOMIC DNA]</scope>
    <source>
        <strain evidence="10 11">JP610</strain>
    </source>
</reference>
<keyword evidence="8" id="KW-0653">Protein transport</keyword>
<keyword evidence="5" id="KW-0677">Repeat</keyword>
<dbReference type="Proteomes" id="UP000054560">
    <property type="component" value="Unassembled WGS sequence"/>
</dbReference>
<organism evidence="10 11">
    <name type="scientific">Sphaeroforma arctica JP610</name>
    <dbReference type="NCBI Taxonomy" id="667725"/>
    <lineage>
        <taxon>Eukaryota</taxon>
        <taxon>Ichthyosporea</taxon>
        <taxon>Ichthyophonida</taxon>
        <taxon>Sphaeroforma</taxon>
    </lineage>
</organism>
<dbReference type="GO" id="GO:0005198">
    <property type="term" value="F:structural molecule activity"/>
    <property type="evidence" value="ECO:0007669"/>
    <property type="project" value="TreeGrafter"/>
</dbReference>
<sequence length="105" mass="11700">MPVIQLWDLRNAYAPVRALEGHSRGILAMAWCPKDGDMLLSTAKDNRSIVWNPNSAQGQEIVTELPPCSNWRFDAQWSARNPLLLATSSFAGTMTVFNIADNRPD</sequence>
<evidence type="ECO:0000256" key="4">
    <source>
        <dbReference type="ARBA" id="ARBA00022574"/>
    </source>
</evidence>
<dbReference type="GO" id="GO:0090110">
    <property type="term" value="P:COPII-coated vesicle cargo loading"/>
    <property type="evidence" value="ECO:0007669"/>
    <property type="project" value="TreeGrafter"/>
</dbReference>
<dbReference type="STRING" id="667725.A0A0L0F3M1"/>
<dbReference type="OrthoDB" id="1742012at2759"/>
<dbReference type="InterPro" id="IPR001680">
    <property type="entry name" value="WD40_rpt"/>
</dbReference>
<dbReference type="RefSeq" id="XP_014145189.1">
    <property type="nucleotide sequence ID" value="XM_014289714.1"/>
</dbReference>
<dbReference type="GO" id="GO:0007029">
    <property type="term" value="P:endoplasmic reticulum organization"/>
    <property type="evidence" value="ECO:0007669"/>
    <property type="project" value="TreeGrafter"/>
</dbReference>
<dbReference type="GeneID" id="25916680"/>
<evidence type="ECO:0000256" key="2">
    <source>
        <dbReference type="ARBA" id="ARBA00009358"/>
    </source>
</evidence>
<dbReference type="SMART" id="SM00320">
    <property type="entry name" value="WD40"/>
    <property type="match status" value="2"/>
</dbReference>
<dbReference type="Gene3D" id="2.130.10.10">
    <property type="entry name" value="YVTN repeat-like/Quinoprotein amine dehydrogenase"/>
    <property type="match status" value="1"/>
</dbReference>
<dbReference type="eggNOG" id="KOG0307">
    <property type="taxonomic scope" value="Eukaryota"/>
</dbReference>
<evidence type="ECO:0000256" key="3">
    <source>
        <dbReference type="ARBA" id="ARBA00022448"/>
    </source>
</evidence>
<evidence type="ECO:0000313" key="10">
    <source>
        <dbReference type="EMBL" id="KNC71287.1"/>
    </source>
</evidence>
<proteinExistence type="inferred from homology"/>
<feature type="repeat" description="WD" evidence="9">
    <location>
        <begin position="19"/>
        <end position="61"/>
    </location>
</feature>
<dbReference type="SUPFAM" id="SSF50978">
    <property type="entry name" value="WD40 repeat-like"/>
    <property type="match status" value="1"/>
</dbReference>
<evidence type="ECO:0000256" key="9">
    <source>
        <dbReference type="PROSITE-ProRule" id="PRU00221"/>
    </source>
</evidence>
<evidence type="ECO:0000256" key="7">
    <source>
        <dbReference type="ARBA" id="ARBA00022892"/>
    </source>
</evidence>
<comment type="subcellular location">
    <subcellularLocation>
        <location evidence="1">Endoplasmic reticulum</location>
    </subcellularLocation>
</comment>
<dbReference type="GO" id="GO:0030127">
    <property type="term" value="C:COPII vesicle coat"/>
    <property type="evidence" value="ECO:0007669"/>
    <property type="project" value="TreeGrafter"/>
</dbReference>
<dbReference type="PROSITE" id="PS50082">
    <property type="entry name" value="WD_REPEATS_2"/>
    <property type="match status" value="1"/>
</dbReference>
<keyword evidence="4 9" id="KW-0853">WD repeat</keyword>
<dbReference type="PROSITE" id="PS50294">
    <property type="entry name" value="WD_REPEATS_REGION"/>
    <property type="match status" value="1"/>
</dbReference>
<evidence type="ECO:0000256" key="5">
    <source>
        <dbReference type="ARBA" id="ARBA00022737"/>
    </source>
</evidence>
<evidence type="ECO:0000256" key="1">
    <source>
        <dbReference type="ARBA" id="ARBA00004240"/>
    </source>
</evidence>
<dbReference type="InterPro" id="IPR015943">
    <property type="entry name" value="WD40/YVTN_repeat-like_dom_sf"/>
</dbReference>
<evidence type="ECO:0000256" key="8">
    <source>
        <dbReference type="ARBA" id="ARBA00022927"/>
    </source>
</evidence>
<dbReference type="AlphaFoldDB" id="A0A0L0F3M1"/>
<keyword evidence="7" id="KW-0931">ER-Golgi transport</keyword>
<dbReference type="GO" id="GO:0015031">
    <property type="term" value="P:protein transport"/>
    <property type="evidence" value="ECO:0007669"/>
    <property type="project" value="UniProtKB-KW"/>
</dbReference>
<comment type="similarity">
    <text evidence="2">Belongs to the WD repeat SEC31 family.</text>
</comment>
<keyword evidence="6" id="KW-0256">Endoplasmic reticulum</keyword>
<dbReference type="GO" id="GO:0070971">
    <property type="term" value="C:endoplasmic reticulum exit site"/>
    <property type="evidence" value="ECO:0007669"/>
    <property type="project" value="TreeGrafter"/>
</dbReference>
<accession>A0A0L0F3M1</accession>
<dbReference type="InterPro" id="IPR036322">
    <property type="entry name" value="WD40_repeat_dom_sf"/>
</dbReference>
<name>A0A0L0F3M1_9EUKA</name>
<keyword evidence="11" id="KW-1185">Reference proteome</keyword>
<keyword evidence="3" id="KW-0813">Transport</keyword>
<dbReference type="EMBL" id="KQ249112">
    <property type="protein sequence ID" value="KNC71287.1"/>
    <property type="molecule type" value="Genomic_DNA"/>
</dbReference>
<evidence type="ECO:0000256" key="6">
    <source>
        <dbReference type="ARBA" id="ARBA00022824"/>
    </source>
</evidence>
<dbReference type="PANTHER" id="PTHR13923:SF11">
    <property type="entry name" value="SECRETORY 31, ISOFORM D"/>
    <property type="match status" value="1"/>
</dbReference>
<dbReference type="InterPro" id="IPR040251">
    <property type="entry name" value="SEC31-like"/>
</dbReference>
<gene>
    <name evidence="10" type="ORF">SARC_16176</name>
</gene>
<evidence type="ECO:0000313" key="11">
    <source>
        <dbReference type="Proteomes" id="UP000054560"/>
    </source>
</evidence>